<dbReference type="Proteomes" id="UP000248749">
    <property type="component" value="Unassembled WGS sequence"/>
</dbReference>
<reference evidence="1 2" key="1">
    <citation type="submission" date="2018-01" db="EMBL/GenBank/DDBJ databases">
        <title>Draft genome sequence of Salinispora sp. 13K206.</title>
        <authorList>
            <person name="Sahin N."/>
            <person name="Saygin H."/>
            <person name="Ay H."/>
        </authorList>
    </citation>
    <scope>NUCLEOTIDE SEQUENCE [LARGE SCALE GENOMIC DNA]</scope>
    <source>
        <strain evidence="1 2">13K206</strain>
    </source>
</reference>
<name>A0A2W2DY18_9ACTN</name>
<evidence type="ECO:0000313" key="2">
    <source>
        <dbReference type="Proteomes" id="UP000248749"/>
    </source>
</evidence>
<dbReference type="EMBL" id="POUB01000014">
    <property type="protein sequence ID" value="PZG02087.1"/>
    <property type="molecule type" value="Genomic_DNA"/>
</dbReference>
<protein>
    <submittedName>
        <fullName evidence="1">Uncharacterized protein</fullName>
    </submittedName>
</protein>
<sequence>MCGVLATTRELLTSLDSLPYRQRLRHVAGWARVSADRVEVCADLRRLGAYERHLALVASMVVGDTHGVEIALRDPQPSIKAAALGAAARAGLLGEVDLDLSAMERRLIYRLLRRMKAPTTADALIAGVRAEYGDDEAAAVLPACSAPVVRSLLPELEHAADNAALMRRHPGLVLERAEARLAAATPEVRDRIWDEVGHAVLDGNPATVLDLLERYAPPARLPGGLTAYGLLAAHDPDRVAALLTAPDRAVWIGRAALPPTLLRRLAVLPTDRLVPLARRVRDNATTFAALLNEVPPARRGALYDGALAEVNTATRVPPTEVMEALPAAVRIREATRVLGLPNIREREDLVRHWSSFLAWPDASAALADALRSGDAGERAQAYVLLVDAARRSRNPQVVAELVDRLGRLRNEQDPVRSAALTALASVARLLTAAAAAGLTRLTTDAVEARDGSAVTTSALSALAADTLQHHVDVPELREWALLTIDLVGSTAQAPVLRRFDVVLRRGQEAMVADRLSSWVKAAMERGRYGPLFALTGALGKRAWRVPALQELLHRATGRHSPESVAVRAVELWLDNPRGRSDRLEQVLTADPTTVTIPVVWQAICTSRTDLLDRVLDHPPRGRFVSDHQRWVPGWPVHPERWLPRQHAAYIRLQERVVADTAAGVRQQAAAIRAAAPIPALGQVLVLRYVDSPTVVLAEAALGALVWTDRPAESLPLLLGRSGDDRARVALYAAARAVRFVAPSRLPAALHPVLLDPGTKVTSRKEAARLLVRYGPPEVMRALLDTYTNPQTHRDVGAAIVSAARQRLDTEASWTILKTALRGSREECRAVLAASVSDVADRYRTHYAALITEACYSADREVRRAAFQQLPYWSHWAGDISELVLERLTDLDEHPATIEIAQLLRALRGAGLDVAFDRLAQRDAADSQPAGPGADWPARRRIEALAQGAVIWARSTPLDTNRSAVVTAAQQLAAQPVFTGPATAMLVGLGRLDNLDEIADLCAGRPALAVRMAARVAARLRELPSSIDATVLQPTILRLADRGDLSGGLFAIELTRPGATFGWSTPWRDLLLHLRHHPDPDVREEAYIIDMT</sequence>
<dbReference type="InterPro" id="IPR016024">
    <property type="entry name" value="ARM-type_fold"/>
</dbReference>
<comment type="caution">
    <text evidence="1">The sequence shown here is derived from an EMBL/GenBank/DDBJ whole genome shotgun (WGS) entry which is preliminary data.</text>
</comment>
<organism evidence="1 2">
    <name type="scientific">Micromonospora deserti</name>
    <dbReference type="NCBI Taxonomy" id="2070366"/>
    <lineage>
        <taxon>Bacteria</taxon>
        <taxon>Bacillati</taxon>
        <taxon>Actinomycetota</taxon>
        <taxon>Actinomycetes</taxon>
        <taxon>Micromonosporales</taxon>
        <taxon>Micromonosporaceae</taxon>
        <taxon>Micromonospora</taxon>
    </lineage>
</organism>
<gene>
    <name evidence="1" type="ORF">C1I99_04140</name>
</gene>
<keyword evidence="2" id="KW-1185">Reference proteome</keyword>
<accession>A0A2W2DY18</accession>
<dbReference type="OrthoDB" id="3273854at2"/>
<proteinExistence type="predicted"/>
<evidence type="ECO:0000313" key="1">
    <source>
        <dbReference type="EMBL" id="PZG02087.1"/>
    </source>
</evidence>
<dbReference type="RefSeq" id="WP_111132806.1">
    <property type="nucleotide sequence ID" value="NZ_POUB01000014.1"/>
</dbReference>
<dbReference type="SUPFAM" id="SSF48371">
    <property type="entry name" value="ARM repeat"/>
    <property type="match status" value="1"/>
</dbReference>
<dbReference type="AlphaFoldDB" id="A0A2W2DY18"/>